<reference evidence="2 3" key="3">
    <citation type="journal article" date="2020" name="BMC Genomics">
        <title>Intraspecific diversification of the crop wild relative Brassica cretica Lam. using demographic model selection.</title>
        <authorList>
            <person name="Kioukis A."/>
            <person name="Michalopoulou V.A."/>
            <person name="Briers L."/>
            <person name="Pirintsos S."/>
            <person name="Studholme D.J."/>
            <person name="Pavlidis P."/>
            <person name="Sarris P.F."/>
        </authorList>
    </citation>
    <scope>NUCLEOTIDE SEQUENCE [LARGE SCALE GENOMIC DNA]</scope>
    <source>
        <strain evidence="3">cv. PFS-1207/04</strain>
        <strain evidence="2">PFS-1207/04</strain>
    </source>
</reference>
<organism evidence="1">
    <name type="scientific">Brassica cretica</name>
    <name type="common">Mustard</name>
    <dbReference type="NCBI Taxonomy" id="69181"/>
    <lineage>
        <taxon>Eukaryota</taxon>
        <taxon>Viridiplantae</taxon>
        <taxon>Streptophyta</taxon>
        <taxon>Embryophyta</taxon>
        <taxon>Tracheophyta</taxon>
        <taxon>Spermatophyta</taxon>
        <taxon>Magnoliopsida</taxon>
        <taxon>eudicotyledons</taxon>
        <taxon>Gunneridae</taxon>
        <taxon>Pentapetalae</taxon>
        <taxon>rosids</taxon>
        <taxon>malvids</taxon>
        <taxon>Brassicales</taxon>
        <taxon>Brassicaceae</taxon>
        <taxon>Brassiceae</taxon>
        <taxon>Brassica</taxon>
    </lineage>
</organism>
<sequence length="79" mass="9477">MNLELQHERERSIRELDTSCLLSDRERLIVERELLLSDRELSWSRAEAEFVYDQERLGAGADRMKLRQERLQEQETRSG</sequence>
<protein>
    <submittedName>
        <fullName evidence="1">Uncharacterized protein</fullName>
    </submittedName>
</protein>
<dbReference type="EMBL" id="QGKV02000299">
    <property type="protein sequence ID" value="KAF3590242.1"/>
    <property type="molecule type" value="Genomic_DNA"/>
</dbReference>
<proteinExistence type="predicted"/>
<reference evidence="2" key="2">
    <citation type="submission" date="2019-12" db="EMBL/GenBank/DDBJ databases">
        <authorList>
            <person name="Studholme D.J."/>
            <person name="Sarris P."/>
        </authorList>
    </citation>
    <scope>NUCLEOTIDE SEQUENCE</scope>
    <source>
        <strain evidence="2">PFS-1207/04</strain>
        <tissue evidence="2">Leaf</tissue>
    </source>
</reference>
<dbReference type="AlphaFoldDB" id="A0A8S9FI60"/>
<comment type="caution">
    <text evidence="1">The sequence shown here is derived from an EMBL/GenBank/DDBJ whole genome shotgun (WGS) entry which is preliminary data.</text>
</comment>
<accession>A0A8S9FI60</accession>
<reference evidence="1" key="1">
    <citation type="submission" date="2019-12" db="EMBL/GenBank/DDBJ databases">
        <title>Genome sequencing and annotation of Brassica cretica.</title>
        <authorList>
            <person name="Studholme D.J."/>
            <person name="Sarris P.F."/>
        </authorList>
    </citation>
    <scope>NUCLEOTIDE SEQUENCE</scope>
    <source>
        <strain evidence="1">PFS-102/07</strain>
        <tissue evidence="1">Leaf</tissue>
    </source>
</reference>
<name>A0A8S9FI60_BRACR</name>
<keyword evidence="3" id="KW-1185">Reference proteome</keyword>
<evidence type="ECO:0000313" key="2">
    <source>
        <dbReference type="EMBL" id="KAF3590242.1"/>
    </source>
</evidence>
<dbReference type="Proteomes" id="UP000266723">
    <property type="component" value="Unassembled WGS sequence"/>
</dbReference>
<evidence type="ECO:0000313" key="1">
    <source>
        <dbReference type="EMBL" id="KAF2530472.1"/>
    </source>
</evidence>
<gene>
    <name evidence="2" type="ORF">DY000_02024334</name>
    <name evidence="1" type="ORF">F2Q70_00031273</name>
</gene>
<evidence type="ECO:0000313" key="3">
    <source>
        <dbReference type="Proteomes" id="UP000266723"/>
    </source>
</evidence>
<dbReference type="EMBL" id="QGKY02002305">
    <property type="protein sequence ID" value="KAF2530472.1"/>
    <property type="molecule type" value="Genomic_DNA"/>
</dbReference>